<protein>
    <submittedName>
        <fullName evidence="2">Uncharacterized protein</fullName>
    </submittedName>
</protein>
<name>A0A0A2ME24_9FLAO</name>
<evidence type="ECO:0000313" key="3">
    <source>
        <dbReference type="Proteomes" id="UP000030121"/>
    </source>
</evidence>
<feature type="transmembrane region" description="Helical" evidence="1">
    <location>
        <begin position="30"/>
        <end position="52"/>
    </location>
</feature>
<evidence type="ECO:0000313" key="2">
    <source>
        <dbReference type="EMBL" id="KGO89866.1"/>
    </source>
</evidence>
<keyword evidence="1" id="KW-1133">Transmembrane helix</keyword>
<keyword evidence="1" id="KW-0472">Membrane</keyword>
<evidence type="ECO:0000256" key="1">
    <source>
        <dbReference type="SAM" id="Phobius"/>
    </source>
</evidence>
<dbReference type="AlphaFoldDB" id="A0A0A2ME24"/>
<organism evidence="2 3">
    <name type="scientific">Flavobacterium suncheonense GH29-5 = DSM 17707</name>
    <dbReference type="NCBI Taxonomy" id="1121899"/>
    <lineage>
        <taxon>Bacteria</taxon>
        <taxon>Pseudomonadati</taxon>
        <taxon>Bacteroidota</taxon>
        <taxon>Flavobacteriia</taxon>
        <taxon>Flavobacteriales</taxon>
        <taxon>Flavobacteriaceae</taxon>
        <taxon>Flavobacterium</taxon>
    </lineage>
</organism>
<accession>A0A0A2ME24</accession>
<gene>
    <name evidence="2" type="ORF">Q764_04450</name>
</gene>
<dbReference type="EMBL" id="JRLW01000004">
    <property type="protein sequence ID" value="KGO89866.1"/>
    <property type="molecule type" value="Genomic_DNA"/>
</dbReference>
<keyword evidence="3" id="KW-1185">Reference proteome</keyword>
<comment type="caution">
    <text evidence="2">The sequence shown here is derived from an EMBL/GenBank/DDBJ whole genome shotgun (WGS) entry which is preliminary data.</text>
</comment>
<dbReference type="Proteomes" id="UP000030121">
    <property type="component" value="Unassembled WGS sequence"/>
</dbReference>
<keyword evidence="1" id="KW-0812">Transmembrane</keyword>
<sequence length="75" mass="8886">MKKAPCAPESGNFVFQKCRNHSLQNIQNSFFFVFGSILLLKTLVIKDLFVLLHTFWREVFPLGINHLYVKRFCFF</sequence>
<proteinExistence type="predicted"/>
<reference evidence="2 3" key="1">
    <citation type="submission" date="2013-09" db="EMBL/GenBank/DDBJ databases">
        <authorList>
            <person name="Zeng Z."/>
            <person name="Chen C."/>
        </authorList>
    </citation>
    <scope>NUCLEOTIDE SEQUENCE [LARGE SCALE GENOMIC DNA]</scope>
    <source>
        <strain evidence="2 3">GH29-5</strain>
    </source>
</reference>